<evidence type="ECO:0000256" key="5">
    <source>
        <dbReference type="ARBA" id="ARBA00022989"/>
    </source>
</evidence>
<feature type="domain" description="Cation efflux protein transmembrane" evidence="9">
    <location>
        <begin position="57"/>
        <end position="248"/>
    </location>
</feature>
<evidence type="ECO:0000256" key="6">
    <source>
        <dbReference type="ARBA" id="ARBA00023065"/>
    </source>
</evidence>
<dbReference type="InterPro" id="IPR002524">
    <property type="entry name" value="Cation_efflux"/>
</dbReference>
<comment type="similarity">
    <text evidence="2">Belongs to the cation diffusion facilitator (CDF) transporter (TC 2.A.4) family. SLC30A subfamily.</text>
</comment>
<keyword evidence="4 8" id="KW-0812">Transmembrane</keyword>
<feature type="transmembrane region" description="Helical" evidence="8">
    <location>
        <begin position="120"/>
        <end position="145"/>
    </location>
</feature>
<sequence length="343" mass="36927">MHHSSIFYFDLGGLLTNLIGIGEVKVAKCYLFRYPLLRGGFTVHQHASTSESTRTRLLIAAGITLAVLVAQLIGSIVSGSLALAADTGHVAIDSIGLFLAAFTATLMTRPASGELTYGYARLEAIAGGIQAGMIMIICTIIGYQAVIRLLTPTPVDGTQMAAWAVAGLLGNLASLLVMLGRHRDNLNIRAAFLEVSVDAISSVGVIAGGIITRLTGINRIDAVISLLIAGAMLPRGYKLLREAGSILLDRTPSDLKIAEIREHIMQVEHVTGIHDLHVWPLNSQTVLLSAHIIIAKECYRDGHALEVLHQVEECMKAHFPRKIEHCTLQIEPEGHAAHETLKH</sequence>
<dbReference type="InterPro" id="IPR050681">
    <property type="entry name" value="CDF/SLC30A"/>
</dbReference>
<feature type="transmembrane region" description="Helical" evidence="8">
    <location>
        <begin position="90"/>
        <end position="108"/>
    </location>
</feature>
<dbReference type="Pfam" id="PF16916">
    <property type="entry name" value="ZT_dimer"/>
    <property type="match status" value="1"/>
</dbReference>
<dbReference type="SUPFAM" id="SSF161111">
    <property type="entry name" value="Cation efflux protein transmembrane domain-like"/>
    <property type="match status" value="1"/>
</dbReference>
<feature type="transmembrane region" description="Helical" evidence="8">
    <location>
        <begin position="160"/>
        <end position="179"/>
    </location>
</feature>
<evidence type="ECO:0000256" key="7">
    <source>
        <dbReference type="ARBA" id="ARBA00023136"/>
    </source>
</evidence>
<dbReference type="SUPFAM" id="SSF160240">
    <property type="entry name" value="Cation efflux protein cytoplasmic domain-like"/>
    <property type="match status" value="1"/>
</dbReference>
<feature type="transmembrane region" description="Helical" evidence="8">
    <location>
        <begin position="57"/>
        <end position="84"/>
    </location>
</feature>
<evidence type="ECO:0000313" key="12">
    <source>
        <dbReference type="Proteomes" id="UP000243201"/>
    </source>
</evidence>
<dbReference type="Pfam" id="PF01545">
    <property type="entry name" value="Cation_efflux"/>
    <property type="match status" value="1"/>
</dbReference>
<protein>
    <submittedName>
        <fullName evidence="11">Cation transporter</fullName>
    </submittedName>
</protein>
<accession>A0ABX4USL8</accession>
<dbReference type="InterPro" id="IPR027470">
    <property type="entry name" value="Cation_efflux_CTD"/>
</dbReference>
<organism evidence="11 12">
    <name type="scientific">Varibaculum cambriense</name>
    <dbReference type="NCBI Taxonomy" id="184870"/>
    <lineage>
        <taxon>Bacteria</taxon>
        <taxon>Bacillati</taxon>
        <taxon>Actinomycetota</taxon>
        <taxon>Actinomycetes</taxon>
        <taxon>Actinomycetales</taxon>
        <taxon>Actinomycetaceae</taxon>
        <taxon>Varibaculum</taxon>
    </lineage>
</organism>
<evidence type="ECO:0000313" key="11">
    <source>
        <dbReference type="EMBL" id="PMB89526.1"/>
    </source>
</evidence>
<dbReference type="PANTHER" id="PTHR11562">
    <property type="entry name" value="CATION EFFLUX PROTEIN/ ZINC TRANSPORTER"/>
    <property type="match status" value="1"/>
</dbReference>
<keyword evidence="12" id="KW-1185">Reference proteome</keyword>
<dbReference type="NCBIfam" id="TIGR01297">
    <property type="entry name" value="CDF"/>
    <property type="match status" value="1"/>
</dbReference>
<keyword evidence="3" id="KW-0813">Transport</keyword>
<feature type="domain" description="Cation efflux protein cytoplasmic" evidence="10">
    <location>
        <begin position="252"/>
        <end position="333"/>
    </location>
</feature>
<dbReference type="PANTHER" id="PTHR11562:SF17">
    <property type="entry name" value="RE54080P-RELATED"/>
    <property type="match status" value="1"/>
</dbReference>
<evidence type="ECO:0000256" key="2">
    <source>
        <dbReference type="ARBA" id="ARBA00008873"/>
    </source>
</evidence>
<proteinExistence type="inferred from homology"/>
<evidence type="ECO:0000256" key="8">
    <source>
        <dbReference type="SAM" id="Phobius"/>
    </source>
</evidence>
<dbReference type="Gene3D" id="1.20.1510.10">
    <property type="entry name" value="Cation efflux protein transmembrane domain"/>
    <property type="match status" value="1"/>
</dbReference>
<evidence type="ECO:0000256" key="3">
    <source>
        <dbReference type="ARBA" id="ARBA00022448"/>
    </source>
</evidence>
<evidence type="ECO:0000259" key="9">
    <source>
        <dbReference type="Pfam" id="PF01545"/>
    </source>
</evidence>
<comment type="subcellular location">
    <subcellularLocation>
        <location evidence="1">Membrane</location>
        <topology evidence="1">Multi-pass membrane protein</topology>
    </subcellularLocation>
</comment>
<dbReference type="InterPro" id="IPR027469">
    <property type="entry name" value="Cation_efflux_TMD_sf"/>
</dbReference>
<dbReference type="InterPro" id="IPR058533">
    <property type="entry name" value="Cation_efflux_TM"/>
</dbReference>
<keyword evidence="7 8" id="KW-0472">Membrane</keyword>
<dbReference type="EMBL" id="PNGC01000002">
    <property type="protein sequence ID" value="PMB89526.1"/>
    <property type="molecule type" value="Genomic_DNA"/>
</dbReference>
<dbReference type="InterPro" id="IPR036837">
    <property type="entry name" value="Cation_efflux_CTD_sf"/>
</dbReference>
<gene>
    <name evidence="11" type="ORF">CJ240_07175</name>
</gene>
<keyword evidence="5 8" id="KW-1133">Transmembrane helix</keyword>
<reference evidence="11 12" key="1">
    <citation type="submission" date="2017-09" db="EMBL/GenBank/DDBJ databases">
        <title>Bacterial strain isolated from the female urinary microbiota.</title>
        <authorList>
            <person name="Thomas-White K."/>
            <person name="Kumar N."/>
            <person name="Forster S."/>
            <person name="Putonti C."/>
            <person name="Lawley T."/>
            <person name="Wolfe A.J."/>
        </authorList>
    </citation>
    <scope>NUCLEOTIDE SEQUENCE [LARGE SCALE GENOMIC DNA]</scope>
    <source>
        <strain evidence="11 12">UMB0744</strain>
    </source>
</reference>
<evidence type="ECO:0000256" key="4">
    <source>
        <dbReference type="ARBA" id="ARBA00022692"/>
    </source>
</evidence>
<comment type="caution">
    <text evidence="11">The sequence shown here is derived from an EMBL/GenBank/DDBJ whole genome shotgun (WGS) entry which is preliminary data.</text>
</comment>
<dbReference type="Proteomes" id="UP000243201">
    <property type="component" value="Unassembled WGS sequence"/>
</dbReference>
<name>A0ABX4USL8_9ACTO</name>
<evidence type="ECO:0000256" key="1">
    <source>
        <dbReference type="ARBA" id="ARBA00004141"/>
    </source>
</evidence>
<keyword evidence="6" id="KW-0406">Ion transport</keyword>
<evidence type="ECO:0000259" key="10">
    <source>
        <dbReference type="Pfam" id="PF16916"/>
    </source>
</evidence>